<proteinExistence type="predicted"/>
<dbReference type="Proteomes" id="UP000217265">
    <property type="component" value="Chromosome"/>
</dbReference>
<organism evidence="1 2">
    <name type="scientific">Nibricoccus aquaticus</name>
    <dbReference type="NCBI Taxonomy" id="2576891"/>
    <lineage>
        <taxon>Bacteria</taxon>
        <taxon>Pseudomonadati</taxon>
        <taxon>Verrucomicrobiota</taxon>
        <taxon>Opitutia</taxon>
        <taxon>Opitutales</taxon>
        <taxon>Opitutaceae</taxon>
        <taxon>Nibricoccus</taxon>
    </lineage>
</organism>
<dbReference type="InterPro" id="IPR029475">
    <property type="entry name" value="DUF6807"/>
</dbReference>
<reference evidence="1 2" key="1">
    <citation type="submission" date="2017-09" db="EMBL/GenBank/DDBJ databases">
        <title>Complete genome sequence of Verrucomicrobial strain HZ-65, isolated from freshwater.</title>
        <authorList>
            <person name="Choi A."/>
        </authorList>
    </citation>
    <scope>NUCLEOTIDE SEQUENCE [LARGE SCALE GENOMIC DNA]</scope>
    <source>
        <strain evidence="1 2">HZ-65</strain>
    </source>
</reference>
<dbReference type="Pfam" id="PF14100">
    <property type="entry name" value="DUF6807"/>
    <property type="match status" value="1"/>
</dbReference>
<keyword evidence="2" id="KW-1185">Reference proteome</keyword>
<dbReference type="RefSeq" id="WP_096055941.1">
    <property type="nucleotide sequence ID" value="NZ_CP023344.1"/>
</dbReference>
<evidence type="ECO:0000313" key="1">
    <source>
        <dbReference type="EMBL" id="ATC64309.1"/>
    </source>
</evidence>
<evidence type="ECO:0000313" key="2">
    <source>
        <dbReference type="Proteomes" id="UP000217265"/>
    </source>
</evidence>
<dbReference type="AlphaFoldDB" id="A0A290Q6M7"/>
<name>A0A290Q6M7_9BACT</name>
<dbReference type="OrthoDB" id="242375at2"/>
<protein>
    <recommendedName>
        <fullName evidence="3">Methane oxygenase PmoA</fullName>
    </recommendedName>
</protein>
<dbReference type="EMBL" id="CP023344">
    <property type="protein sequence ID" value="ATC64309.1"/>
    <property type="molecule type" value="Genomic_DNA"/>
</dbReference>
<sequence>MRQILLRPPAILFILLILSKISVLHSADPATASNPTHSAPPAVTLTRLEDRIRIEIAGTHFTDYIFKGASRPYCYPILLADGTSLVRDFPEKPAPHEEPDHKHQRALMFAHGDVNKIDFWNEGTSGTKFPKGLTVHDGIVSTTDGPIGELRVRNRWTAPTGELIATDETTLRFHGTEDARFLDYEVTIHALADKPLVIGDNKEGVMALRVAQWMVMPHRQGGKEWPGSGHILNSANDRDAATWGKRAAWCAYYAEHNGKPYGVALFDYPQNLRHPTWWMARDYGLLAANPFGQSAFETTKEKPLPSDLGNYTLPAGETLTLRYRFYFYSGTPDSAEVSRHFSEYAFSP</sequence>
<dbReference type="KEGG" id="vbh:CMV30_10280"/>
<accession>A0A290Q6M7</accession>
<evidence type="ECO:0008006" key="3">
    <source>
        <dbReference type="Google" id="ProtNLM"/>
    </source>
</evidence>
<gene>
    <name evidence="1" type="ORF">CMV30_10280</name>
</gene>